<proteinExistence type="predicted"/>
<evidence type="ECO:0000256" key="1">
    <source>
        <dbReference type="SAM" id="Phobius"/>
    </source>
</evidence>
<dbReference type="GO" id="GO:0006893">
    <property type="term" value="P:Golgi to plasma membrane transport"/>
    <property type="evidence" value="ECO:0007669"/>
    <property type="project" value="TreeGrafter"/>
</dbReference>
<evidence type="ECO:0000313" key="2">
    <source>
        <dbReference type="EMBL" id="MBX28260.1"/>
    </source>
</evidence>
<organism evidence="2">
    <name type="scientific">Rhizophora mucronata</name>
    <name type="common">Asiatic mangrove</name>
    <dbReference type="NCBI Taxonomy" id="61149"/>
    <lineage>
        <taxon>Eukaryota</taxon>
        <taxon>Viridiplantae</taxon>
        <taxon>Streptophyta</taxon>
        <taxon>Embryophyta</taxon>
        <taxon>Tracheophyta</taxon>
        <taxon>Spermatophyta</taxon>
        <taxon>Magnoliopsida</taxon>
        <taxon>eudicotyledons</taxon>
        <taxon>Gunneridae</taxon>
        <taxon>Pentapetalae</taxon>
        <taxon>rosids</taxon>
        <taxon>fabids</taxon>
        <taxon>Malpighiales</taxon>
        <taxon>Rhizophoraceae</taxon>
        <taxon>Rhizophora</taxon>
    </lineage>
</organism>
<name>A0A2P2MDE7_RHIMU</name>
<dbReference type="GO" id="GO:0005886">
    <property type="term" value="C:plasma membrane"/>
    <property type="evidence" value="ECO:0007669"/>
    <property type="project" value="TreeGrafter"/>
</dbReference>
<dbReference type="GO" id="GO:0045159">
    <property type="term" value="F:myosin II binding"/>
    <property type="evidence" value="ECO:0007669"/>
    <property type="project" value="TreeGrafter"/>
</dbReference>
<dbReference type="GO" id="GO:0005096">
    <property type="term" value="F:GTPase activator activity"/>
    <property type="evidence" value="ECO:0007669"/>
    <property type="project" value="TreeGrafter"/>
</dbReference>
<dbReference type="PANTHER" id="PTHR10241:SF38">
    <property type="entry name" value="TRANSDUCIN FAMILY PROTEIN _ WD-40 REPEAT FAMILY PROTEIN"/>
    <property type="match status" value="1"/>
</dbReference>
<dbReference type="GO" id="GO:0005737">
    <property type="term" value="C:cytoplasm"/>
    <property type="evidence" value="ECO:0007669"/>
    <property type="project" value="TreeGrafter"/>
</dbReference>
<dbReference type="GO" id="GO:0006887">
    <property type="term" value="P:exocytosis"/>
    <property type="evidence" value="ECO:0007669"/>
    <property type="project" value="TreeGrafter"/>
</dbReference>
<dbReference type="PANTHER" id="PTHR10241">
    <property type="entry name" value="LETHAL 2 GIANT LARVAE PROTEIN"/>
    <property type="match status" value="1"/>
</dbReference>
<keyword evidence="1" id="KW-0812">Transmembrane</keyword>
<protein>
    <submittedName>
        <fullName evidence="2">Uncharacterized protein LOC105648813</fullName>
    </submittedName>
</protein>
<reference evidence="2" key="1">
    <citation type="submission" date="2018-02" db="EMBL/GenBank/DDBJ databases">
        <title>Rhizophora mucronata_Transcriptome.</title>
        <authorList>
            <person name="Meera S.P."/>
            <person name="Sreeshan A."/>
            <person name="Augustine A."/>
        </authorList>
    </citation>
    <scope>NUCLEOTIDE SEQUENCE</scope>
    <source>
        <tissue evidence="2">Leaf</tissue>
    </source>
</reference>
<dbReference type="EMBL" id="GGEC01047776">
    <property type="protein sequence ID" value="MBX28260.1"/>
    <property type="molecule type" value="Transcribed_RNA"/>
</dbReference>
<accession>A0A2P2MDE7</accession>
<feature type="transmembrane region" description="Helical" evidence="1">
    <location>
        <begin position="246"/>
        <end position="265"/>
    </location>
</feature>
<keyword evidence="1" id="KW-0472">Membrane</keyword>
<dbReference type="GO" id="GO:0019905">
    <property type="term" value="F:syntaxin binding"/>
    <property type="evidence" value="ECO:0007669"/>
    <property type="project" value="TreeGrafter"/>
</dbReference>
<keyword evidence="1" id="KW-1133">Transmembrane helix</keyword>
<sequence length="268" mass="30329">MADHVKWQVFILTKDANIGVIDGNTGSKVWSQLMQSEKELKVISMYILEGSDFISEVSGEKDLFDSSKNNETKSEPAQSVSCGTTNLEQRTHNILLLLCCEDVLYLHSLKSLEEGDPEPVHKVNLLKPCCWITTFKKENKECGLLLFYQNGVIEIRSFPNLYVVRESSLLEILRWNFKMNMDKTICASDRAQIMLVNGCEFASLSLLAYENDFRMPEFLPGLHDEVLATAVHPTVTLSSGLKKTQVIVLMLLASIFVLLNKISFYCDF</sequence>
<dbReference type="AlphaFoldDB" id="A0A2P2MDE7"/>